<dbReference type="RefSeq" id="WP_076347550.1">
    <property type="nucleotide sequence ID" value="NZ_CP019082.1"/>
</dbReference>
<organism evidence="2 3">
    <name type="scientific">Paludisphaera borealis</name>
    <dbReference type="NCBI Taxonomy" id="1387353"/>
    <lineage>
        <taxon>Bacteria</taxon>
        <taxon>Pseudomonadati</taxon>
        <taxon>Planctomycetota</taxon>
        <taxon>Planctomycetia</taxon>
        <taxon>Isosphaerales</taxon>
        <taxon>Isosphaeraceae</taxon>
        <taxon>Paludisphaera</taxon>
    </lineage>
</organism>
<evidence type="ECO:0000313" key="2">
    <source>
        <dbReference type="EMBL" id="APW61870.1"/>
    </source>
</evidence>
<protein>
    <submittedName>
        <fullName evidence="2">Uncharacterized protein</fullName>
    </submittedName>
</protein>
<reference evidence="3" key="1">
    <citation type="submission" date="2016-12" db="EMBL/GenBank/DDBJ databases">
        <title>Comparative genomics of four Isosphaeraceae planctomycetes: a common pool of plasmids and glycoside hydrolase genes.</title>
        <authorList>
            <person name="Ivanova A."/>
        </authorList>
    </citation>
    <scope>NUCLEOTIDE SEQUENCE [LARGE SCALE GENOMIC DNA]</scope>
    <source>
        <strain evidence="3">PX4</strain>
    </source>
</reference>
<gene>
    <name evidence="2" type="ORF">BSF38_03400</name>
</gene>
<feature type="compositionally biased region" description="Basic residues" evidence="1">
    <location>
        <begin position="56"/>
        <end position="66"/>
    </location>
</feature>
<feature type="compositionally biased region" description="Basic and acidic residues" evidence="1">
    <location>
        <begin position="41"/>
        <end position="51"/>
    </location>
</feature>
<feature type="region of interest" description="Disordered" evidence="1">
    <location>
        <begin position="28"/>
        <end position="66"/>
    </location>
</feature>
<evidence type="ECO:0000256" key="1">
    <source>
        <dbReference type="SAM" id="MobiDB-lite"/>
    </source>
</evidence>
<dbReference type="AlphaFoldDB" id="A0A1U7CSE8"/>
<accession>A0A1U7CSE8</accession>
<dbReference type="Proteomes" id="UP000186309">
    <property type="component" value="Chromosome"/>
</dbReference>
<proteinExistence type="predicted"/>
<dbReference type="STRING" id="1387353.BSF38_03400"/>
<name>A0A1U7CSE8_9BACT</name>
<keyword evidence="3" id="KW-1185">Reference proteome</keyword>
<dbReference type="EMBL" id="CP019082">
    <property type="protein sequence ID" value="APW61870.1"/>
    <property type="molecule type" value="Genomic_DNA"/>
</dbReference>
<dbReference type="KEGG" id="pbor:BSF38_03400"/>
<evidence type="ECO:0000313" key="3">
    <source>
        <dbReference type="Proteomes" id="UP000186309"/>
    </source>
</evidence>
<sequence>MKRLILSGCIVVLSINLVGCGGGVVEGMPANAAAAPGPPADRQKQMDEHRNGMKSQSKHARPRPAR</sequence>